<name>A0A0R3X1S6_HYDTA</name>
<feature type="compositionally biased region" description="Basic residues" evidence="1">
    <location>
        <begin position="123"/>
        <end position="136"/>
    </location>
</feature>
<feature type="compositionally biased region" description="Basic and acidic residues" evidence="1">
    <location>
        <begin position="226"/>
        <end position="235"/>
    </location>
</feature>
<accession>A0A0R3X1S6</accession>
<keyword evidence="3" id="KW-1185">Reference proteome</keyword>
<dbReference type="WBParaSite" id="TTAC_0000718601-mRNA-1">
    <property type="protein sequence ID" value="TTAC_0000718601-mRNA-1"/>
    <property type="gene ID" value="TTAC_0000718601"/>
</dbReference>
<organism evidence="4">
    <name type="scientific">Hydatigena taeniaeformis</name>
    <name type="common">Feline tapeworm</name>
    <name type="synonym">Taenia taeniaeformis</name>
    <dbReference type="NCBI Taxonomy" id="6205"/>
    <lineage>
        <taxon>Eukaryota</taxon>
        <taxon>Metazoa</taxon>
        <taxon>Spiralia</taxon>
        <taxon>Lophotrochozoa</taxon>
        <taxon>Platyhelminthes</taxon>
        <taxon>Cestoda</taxon>
        <taxon>Eucestoda</taxon>
        <taxon>Cyclophyllidea</taxon>
        <taxon>Taeniidae</taxon>
        <taxon>Hydatigera</taxon>
    </lineage>
</organism>
<sequence length="465" mass="53341">MTEYESAYNWEKTWLGASPLQRVGSAKQANEPYFQHKRHFDQWDSYSLWGPHSQSEVPAEDPFFIIHGRSHSKLAYPNILYMRSKSAPRERSTLALGNNQAHSPRRPKSDGSAETRKTTKPNPKMHHLKPRARSKEKKPIENWPELRLDIPRDSPQVAPPRRSEYQRSFSPPPAYIYNQNRSNSANIRSDMKKRETSEIMQNSTDPENHRASSTWQPKEPIQTPENGKEKSGLEPRRRRLQSEYQANYKDLSDYACVAKIHSDEAKQNQQQAEGCHFSRKYFNQLESANVTLWDPSSSSRSEIVGLDPGLRAKRLEDYKMHPTRKRLTSILSDSPSKMLQQSLHFPLKRSIPPTITRYEPSKYSYQPLVTEEPKIKVLPLKEMDDLSCTPGHHVCNRGGNFLVSQTRPEEVIVSPPSVRQSAHRLSSPLAGISPDPIVSSLNLAEHTLDRALIRRNKLLISACRN</sequence>
<feature type="compositionally biased region" description="Basic and acidic residues" evidence="1">
    <location>
        <begin position="107"/>
        <end position="117"/>
    </location>
</feature>
<reference evidence="2 3" key="2">
    <citation type="submission" date="2018-11" db="EMBL/GenBank/DDBJ databases">
        <authorList>
            <consortium name="Pathogen Informatics"/>
        </authorList>
    </citation>
    <scope>NUCLEOTIDE SEQUENCE [LARGE SCALE GENOMIC DNA]</scope>
</reference>
<dbReference type="Proteomes" id="UP000274429">
    <property type="component" value="Unassembled WGS sequence"/>
</dbReference>
<dbReference type="AlphaFoldDB" id="A0A0R3X1S6"/>
<evidence type="ECO:0000313" key="3">
    <source>
        <dbReference type="Proteomes" id="UP000274429"/>
    </source>
</evidence>
<feature type="compositionally biased region" description="Polar residues" evidence="1">
    <location>
        <begin position="198"/>
        <end position="216"/>
    </location>
</feature>
<proteinExistence type="predicted"/>
<feature type="compositionally biased region" description="Polar residues" evidence="1">
    <location>
        <begin position="177"/>
        <end position="187"/>
    </location>
</feature>
<evidence type="ECO:0000313" key="2">
    <source>
        <dbReference type="EMBL" id="VDM31508.1"/>
    </source>
</evidence>
<protein>
    <submittedName>
        <fullName evidence="4">Nuclear protein MDM1</fullName>
    </submittedName>
</protein>
<reference evidence="4" key="1">
    <citation type="submission" date="2017-02" db="UniProtKB">
        <authorList>
            <consortium name="WormBaseParasite"/>
        </authorList>
    </citation>
    <scope>IDENTIFICATION</scope>
</reference>
<feature type="region of interest" description="Disordered" evidence="1">
    <location>
        <begin position="87"/>
        <end position="237"/>
    </location>
</feature>
<dbReference type="OrthoDB" id="9999940at2759"/>
<evidence type="ECO:0000313" key="4">
    <source>
        <dbReference type="WBParaSite" id="TTAC_0000718601-mRNA-1"/>
    </source>
</evidence>
<evidence type="ECO:0000256" key="1">
    <source>
        <dbReference type="SAM" id="MobiDB-lite"/>
    </source>
</evidence>
<feature type="compositionally biased region" description="Basic and acidic residues" evidence="1">
    <location>
        <begin position="137"/>
        <end position="152"/>
    </location>
</feature>
<gene>
    <name evidence="2" type="ORF">TTAC_LOCUS7171</name>
</gene>
<dbReference type="EMBL" id="UYWX01020350">
    <property type="protein sequence ID" value="VDM31508.1"/>
    <property type="molecule type" value="Genomic_DNA"/>
</dbReference>